<organism evidence="4 5">
    <name type="scientific">Desulfobulbus oralis</name>
    <dbReference type="NCBI Taxonomy" id="1986146"/>
    <lineage>
        <taxon>Bacteria</taxon>
        <taxon>Pseudomonadati</taxon>
        <taxon>Thermodesulfobacteriota</taxon>
        <taxon>Desulfobulbia</taxon>
        <taxon>Desulfobulbales</taxon>
        <taxon>Desulfobulbaceae</taxon>
        <taxon>Desulfobulbus</taxon>
    </lineage>
</organism>
<evidence type="ECO:0008006" key="6">
    <source>
        <dbReference type="Google" id="ProtNLM"/>
    </source>
</evidence>
<feature type="domain" description="CobW/HypB/UreG nucleotide-binding" evidence="2">
    <location>
        <begin position="11"/>
        <end position="180"/>
    </location>
</feature>
<dbReference type="PANTHER" id="PTHR13748">
    <property type="entry name" value="COBW-RELATED"/>
    <property type="match status" value="1"/>
</dbReference>
<proteinExistence type="predicted"/>
<dbReference type="SUPFAM" id="SSF90002">
    <property type="entry name" value="Hypothetical protein YjiA, C-terminal domain"/>
    <property type="match status" value="1"/>
</dbReference>
<dbReference type="InterPro" id="IPR027417">
    <property type="entry name" value="P-loop_NTPase"/>
</dbReference>
<evidence type="ECO:0000256" key="1">
    <source>
        <dbReference type="ARBA" id="ARBA00045658"/>
    </source>
</evidence>
<evidence type="ECO:0000259" key="3">
    <source>
        <dbReference type="Pfam" id="PF07683"/>
    </source>
</evidence>
<evidence type="ECO:0000313" key="4">
    <source>
        <dbReference type="EMBL" id="AVD70464.1"/>
    </source>
</evidence>
<dbReference type="InterPro" id="IPR051316">
    <property type="entry name" value="Zinc-reg_GTPase_activator"/>
</dbReference>
<name>A0A2L1GLD3_9BACT</name>
<accession>A0A2L1GLD3</accession>
<comment type="function">
    <text evidence="1">Zinc chaperone that directly transfers zinc cofactor to target proteins, thereby activating them. Zinc is transferred from the CXCC motif in the GTPase domain to the zinc binding site in target proteins in a process requiring GTP hydrolysis.</text>
</comment>
<dbReference type="SUPFAM" id="SSF52540">
    <property type="entry name" value="P-loop containing nucleoside triphosphate hydrolases"/>
    <property type="match status" value="1"/>
</dbReference>
<evidence type="ECO:0000259" key="2">
    <source>
        <dbReference type="Pfam" id="PF02492"/>
    </source>
</evidence>
<dbReference type="OrthoDB" id="9808822at2"/>
<dbReference type="Pfam" id="PF02492">
    <property type="entry name" value="cobW"/>
    <property type="match status" value="1"/>
</dbReference>
<protein>
    <recommendedName>
        <fullName evidence="6">Cobalamin biosynthesis protein CobW</fullName>
    </recommendedName>
</protein>
<dbReference type="Gene3D" id="3.40.50.300">
    <property type="entry name" value="P-loop containing nucleotide triphosphate hydrolases"/>
    <property type="match status" value="1"/>
</dbReference>
<dbReference type="InterPro" id="IPR003495">
    <property type="entry name" value="CobW/HypB/UreG_nucleotide-bd"/>
</dbReference>
<dbReference type="Proteomes" id="UP000239867">
    <property type="component" value="Chromosome"/>
</dbReference>
<feature type="domain" description="CobW C-terminal" evidence="3">
    <location>
        <begin position="251"/>
        <end position="313"/>
    </location>
</feature>
<evidence type="ECO:0000313" key="5">
    <source>
        <dbReference type="Proteomes" id="UP000239867"/>
    </source>
</evidence>
<dbReference type="Pfam" id="PF07683">
    <property type="entry name" value="CobW_C"/>
    <property type="match status" value="1"/>
</dbReference>
<reference evidence="4 5" key="1">
    <citation type="journal article" date="2018" name="MBio">
        <title>Insights into the evolution of host association through the isolation and characterization of a novel human periodontal pathobiont, Desulfobulbus oralis.</title>
        <authorList>
            <person name="Cross K.L."/>
            <person name="Chirania P."/>
            <person name="Xiong W."/>
            <person name="Beall C.J."/>
            <person name="Elkins J.G."/>
            <person name="Giannone R.J."/>
            <person name="Griffen A.L."/>
            <person name="Guss A.M."/>
            <person name="Hettich R.L."/>
            <person name="Joshi S.S."/>
            <person name="Mokrzan E.M."/>
            <person name="Martin R.K."/>
            <person name="Zhulin I.B."/>
            <person name="Leys E.J."/>
            <person name="Podar M."/>
        </authorList>
    </citation>
    <scope>NUCLEOTIDE SEQUENCE [LARGE SCALE GENOMIC DNA]</scope>
    <source>
        <strain evidence="4 5">ORNL</strain>
    </source>
</reference>
<dbReference type="InterPro" id="IPR011629">
    <property type="entry name" value="CobW-like_C"/>
</dbReference>
<gene>
    <name evidence="4" type="ORF">CAY53_02385</name>
</gene>
<dbReference type="GO" id="GO:0005737">
    <property type="term" value="C:cytoplasm"/>
    <property type="evidence" value="ECO:0007669"/>
    <property type="project" value="TreeGrafter"/>
</dbReference>
<keyword evidence="5" id="KW-1185">Reference proteome</keyword>
<dbReference type="KEGG" id="deo:CAY53_02385"/>
<dbReference type="EMBL" id="CP021255">
    <property type="protein sequence ID" value="AVD70464.1"/>
    <property type="molecule type" value="Genomic_DNA"/>
</dbReference>
<sequence>MQKGEVRVDILLVSGFLGAGKTSFIKAMTRATGRQFVVLENEFGELNLDGTLLQKGAGLAGEEKPQMQIWELTEGCICCSMNQDFSLSVVTIANTLRPDYLLVEPSGVALPGRIIRGLKKISYEHIGLLAPVTIVDAGHFRAARRDYPDYFSDQLAAAGWVVLSKSERMTEDEFAQLERELALGPGVAFPHEHYGKWPKRRWLELLARRLPDTGQAPIPHPARAPARALSHMALRGVAFASPASLIPRLDLLVSTVFGRVVRAKGFFQTAFGDWVRFDVVDGIYEISSAPAMDEGQMVIIGEHLEQEGLHRLFGGEMVAGTEEVEGEPDANW</sequence>
<dbReference type="PANTHER" id="PTHR13748:SF46">
    <property type="entry name" value="ZINC CHAPERONE YEIR"/>
    <property type="match status" value="1"/>
</dbReference>
<dbReference type="AlphaFoldDB" id="A0A2L1GLD3"/>